<evidence type="ECO:0000313" key="3">
    <source>
        <dbReference type="Proteomes" id="UP001295684"/>
    </source>
</evidence>
<dbReference type="Proteomes" id="UP001295684">
    <property type="component" value="Unassembled WGS sequence"/>
</dbReference>
<protein>
    <submittedName>
        <fullName evidence="2">Uncharacterized protein</fullName>
    </submittedName>
</protein>
<accession>A0AAD1UGT1</accession>
<organism evidence="2 3">
    <name type="scientific">Euplotes crassus</name>
    <dbReference type="NCBI Taxonomy" id="5936"/>
    <lineage>
        <taxon>Eukaryota</taxon>
        <taxon>Sar</taxon>
        <taxon>Alveolata</taxon>
        <taxon>Ciliophora</taxon>
        <taxon>Intramacronucleata</taxon>
        <taxon>Spirotrichea</taxon>
        <taxon>Hypotrichia</taxon>
        <taxon>Euplotida</taxon>
        <taxon>Euplotidae</taxon>
        <taxon>Moneuplotes</taxon>
    </lineage>
</organism>
<keyword evidence="3" id="KW-1185">Reference proteome</keyword>
<feature type="compositionally biased region" description="Polar residues" evidence="1">
    <location>
        <begin position="102"/>
        <end position="111"/>
    </location>
</feature>
<reference evidence="2" key="1">
    <citation type="submission" date="2023-07" db="EMBL/GenBank/DDBJ databases">
        <authorList>
            <consortium name="AG Swart"/>
            <person name="Singh M."/>
            <person name="Singh A."/>
            <person name="Seah K."/>
            <person name="Emmerich C."/>
        </authorList>
    </citation>
    <scope>NUCLEOTIDE SEQUENCE</scope>
    <source>
        <strain evidence="2">DP1</strain>
    </source>
</reference>
<dbReference type="AlphaFoldDB" id="A0AAD1UGT1"/>
<proteinExistence type="predicted"/>
<evidence type="ECO:0000313" key="2">
    <source>
        <dbReference type="EMBL" id="CAI2368519.1"/>
    </source>
</evidence>
<feature type="region of interest" description="Disordered" evidence="1">
    <location>
        <begin position="236"/>
        <end position="282"/>
    </location>
</feature>
<name>A0AAD1UGT1_EUPCR</name>
<dbReference type="EMBL" id="CAMPGE010009650">
    <property type="protein sequence ID" value="CAI2368519.1"/>
    <property type="molecule type" value="Genomic_DNA"/>
</dbReference>
<feature type="compositionally biased region" description="Basic and acidic residues" evidence="1">
    <location>
        <begin position="249"/>
        <end position="269"/>
    </location>
</feature>
<gene>
    <name evidence="2" type="ORF">ECRASSUSDP1_LOCUS9812</name>
</gene>
<comment type="caution">
    <text evidence="2">The sequence shown here is derived from an EMBL/GenBank/DDBJ whole genome shotgun (WGS) entry which is preliminary data.</text>
</comment>
<evidence type="ECO:0000256" key="1">
    <source>
        <dbReference type="SAM" id="MobiDB-lite"/>
    </source>
</evidence>
<feature type="region of interest" description="Disordered" evidence="1">
    <location>
        <begin position="96"/>
        <end position="115"/>
    </location>
</feature>
<sequence>MSFQIRGRTSRVCKAERVDLHPKKFLRLSLARCLGRLSLKAIVITVVLFACLTEKLRLANLFKSQLPLAIRKCCWPCNQSAAILTSKNNNKFRTIKWKGDTSGRNGKSHNQSSRDLEISKSFRYSPAYNLRVSENYLPANTCQRRNSMIGLEKSIKSSMDSDNTDANIFAQMDQENQELRKYIRRKSCECQACGGSKLKTLRGHLLVLEGEASGELITYQNNQGLIKLVKQSESSSSYASNSEKEEQEEAKQQSEEDKQDDQIPEKVQIEPDNFNTPEAGKKTSQNGIFLKSILQRSTAKMKIMRLKSIKKLAGNENSFYISKLKDKIKEAQTTSHKVDRQV</sequence>